<dbReference type="EMBL" id="CAJZAF010000003">
    <property type="protein sequence ID" value="CAG9166160.1"/>
    <property type="molecule type" value="Genomic_DNA"/>
</dbReference>
<keyword evidence="2" id="KW-1185">Reference proteome</keyword>
<comment type="caution">
    <text evidence="1">The sequence shown here is derived from an EMBL/GenBank/DDBJ whole genome shotgun (WGS) entry which is preliminary data.</text>
</comment>
<proteinExistence type="predicted"/>
<evidence type="ECO:0000313" key="1">
    <source>
        <dbReference type="EMBL" id="CAG9166160.1"/>
    </source>
</evidence>
<name>A0ABN7XYE6_9BURK</name>
<gene>
    <name evidence="1" type="ORF">LMG23994_00915</name>
</gene>
<protein>
    <submittedName>
        <fullName evidence="1">Uncharacterized protein</fullName>
    </submittedName>
</protein>
<accession>A0ABN7XYE6</accession>
<reference evidence="1 2" key="1">
    <citation type="submission" date="2021-08" db="EMBL/GenBank/DDBJ databases">
        <authorList>
            <person name="Peeters C."/>
        </authorList>
    </citation>
    <scope>NUCLEOTIDE SEQUENCE [LARGE SCALE GENOMIC DNA]</scope>
    <source>
        <strain evidence="1 2">LMG 23994</strain>
    </source>
</reference>
<dbReference type="Proteomes" id="UP000701702">
    <property type="component" value="Unassembled WGS sequence"/>
</dbReference>
<sequence length="214" mass="23170">MTEINERAAAIRWIQAEMADYGLTMEELAAAGCLRSAASSATAPAATRTSATSRGLLPQRRGAELGRAGRHARLAAAGGQISNGFGYPQIGWSVSRLGKTPRSAPHCLSMSSVRLRGTKKDCAADALATNFQNRFPIFLFGFASLLETSQSWAEIRIFCGILQPKASSSSTKIRRSMRILITPCSLKVTFSEWSGRLSRATVFRVRSTNRGLKL</sequence>
<organism evidence="1 2">
    <name type="scientific">Cupriavidus pinatubonensis</name>
    <dbReference type="NCBI Taxonomy" id="248026"/>
    <lineage>
        <taxon>Bacteria</taxon>
        <taxon>Pseudomonadati</taxon>
        <taxon>Pseudomonadota</taxon>
        <taxon>Betaproteobacteria</taxon>
        <taxon>Burkholderiales</taxon>
        <taxon>Burkholderiaceae</taxon>
        <taxon>Cupriavidus</taxon>
    </lineage>
</organism>
<evidence type="ECO:0000313" key="2">
    <source>
        <dbReference type="Proteomes" id="UP000701702"/>
    </source>
</evidence>